<name>A0ABR1FBH2_9ASCO</name>
<keyword evidence="14" id="KW-1185">Reference proteome</keyword>
<gene>
    <name evidence="13" type="ORF">BZA70DRAFT_6388</name>
</gene>
<evidence type="ECO:0000256" key="3">
    <source>
        <dbReference type="ARBA" id="ARBA00022525"/>
    </source>
</evidence>
<keyword evidence="3" id="KW-0964">Secreted</keyword>
<dbReference type="EMBL" id="JBBJBU010000001">
    <property type="protein sequence ID" value="KAK7207203.1"/>
    <property type="molecule type" value="Genomic_DNA"/>
</dbReference>
<dbReference type="Gene3D" id="3.20.20.80">
    <property type="entry name" value="Glycosidases"/>
    <property type="match status" value="1"/>
</dbReference>
<protein>
    <recommendedName>
        <fullName evidence="9">glucan 1,3-beta-glucosidase</fullName>
        <ecNumber evidence="9">3.2.1.58</ecNumber>
    </recommendedName>
</protein>
<accession>A0ABR1FBH2</accession>
<evidence type="ECO:0000256" key="7">
    <source>
        <dbReference type="ARBA" id="ARBA00023316"/>
    </source>
</evidence>
<evidence type="ECO:0000256" key="6">
    <source>
        <dbReference type="ARBA" id="ARBA00023295"/>
    </source>
</evidence>
<dbReference type="RefSeq" id="XP_064770236.1">
    <property type="nucleotide sequence ID" value="XM_064915275.1"/>
</dbReference>
<keyword evidence="6 10" id="KW-0326">Glycosidase</keyword>
<evidence type="ECO:0000256" key="8">
    <source>
        <dbReference type="ARBA" id="ARBA00036824"/>
    </source>
</evidence>
<evidence type="ECO:0000256" key="1">
    <source>
        <dbReference type="ARBA" id="ARBA00004613"/>
    </source>
</evidence>
<proteinExistence type="inferred from homology"/>
<dbReference type="Pfam" id="PF00150">
    <property type="entry name" value="Cellulase"/>
    <property type="match status" value="1"/>
</dbReference>
<dbReference type="SUPFAM" id="SSF51445">
    <property type="entry name" value="(Trans)glycosidases"/>
    <property type="match status" value="1"/>
</dbReference>
<feature type="signal peptide" evidence="11">
    <location>
        <begin position="1"/>
        <end position="23"/>
    </location>
</feature>
<dbReference type="GeneID" id="90040787"/>
<evidence type="ECO:0000256" key="10">
    <source>
        <dbReference type="RuleBase" id="RU361153"/>
    </source>
</evidence>
<reference evidence="13 14" key="1">
    <citation type="submission" date="2024-03" db="EMBL/GenBank/DDBJ databases">
        <title>Genome-scale model development and genomic sequencing of the oleaginous clade Lipomyces.</title>
        <authorList>
            <consortium name="Lawrence Berkeley National Laboratory"/>
            <person name="Czajka J.J."/>
            <person name="Han Y."/>
            <person name="Kim J."/>
            <person name="Mondo S.J."/>
            <person name="Hofstad B.A."/>
            <person name="Robles A."/>
            <person name="Haridas S."/>
            <person name="Riley R."/>
            <person name="LaButti K."/>
            <person name="Pangilinan J."/>
            <person name="Andreopoulos W."/>
            <person name="Lipzen A."/>
            <person name="Yan J."/>
            <person name="Wang M."/>
            <person name="Ng V."/>
            <person name="Grigoriev I.V."/>
            <person name="Spatafora J.W."/>
            <person name="Magnuson J.K."/>
            <person name="Baker S.E."/>
            <person name="Pomraning K.R."/>
        </authorList>
    </citation>
    <scope>NUCLEOTIDE SEQUENCE [LARGE SCALE GENOMIC DNA]</scope>
    <source>
        <strain evidence="13 14">Phaff 52-87</strain>
    </source>
</reference>
<dbReference type="InterPro" id="IPR001547">
    <property type="entry name" value="Glyco_hydro_5"/>
</dbReference>
<dbReference type="EC" id="3.2.1.58" evidence="9"/>
<keyword evidence="4 11" id="KW-0732">Signal</keyword>
<evidence type="ECO:0000256" key="2">
    <source>
        <dbReference type="ARBA" id="ARBA00005641"/>
    </source>
</evidence>
<keyword evidence="5 10" id="KW-0378">Hydrolase</keyword>
<comment type="similarity">
    <text evidence="2 10">Belongs to the glycosyl hydrolase 5 (cellulase A) family.</text>
</comment>
<evidence type="ECO:0000256" key="4">
    <source>
        <dbReference type="ARBA" id="ARBA00022729"/>
    </source>
</evidence>
<evidence type="ECO:0000256" key="11">
    <source>
        <dbReference type="SAM" id="SignalP"/>
    </source>
</evidence>
<evidence type="ECO:0000256" key="9">
    <source>
        <dbReference type="ARBA" id="ARBA00038929"/>
    </source>
</evidence>
<dbReference type="InterPro" id="IPR050386">
    <property type="entry name" value="Glycosyl_hydrolase_5"/>
</dbReference>
<keyword evidence="7" id="KW-0961">Cell wall biogenesis/degradation</keyword>
<comment type="catalytic activity">
    <reaction evidence="8">
        <text>Successive hydrolysis of beta-D-glucose units from the non-reducing ends of (1-&gt;3)-beta-D-glucans, releasing alpha-glucose.</text>
        <dbReference type="EC" id="3.2.1.58"/>
    </reaction>
</comment>
<dbReference type="Proteomes" id="UP001498771">
    <property type="component" value="Unassembled WGS sequence"/>
</dbReference>
<evidence type="ECO:0000313" key="14">
    <source>
        <dbReference type="Proteomes" id="UP001498771"/>
    </source>
</evidence>
<evidence type="ECO:0000313" key="13">
    <source>
        <dbReference type="EMBL" id="KAK7207203.1"/>
    </source>
</evidence>
<dbReference type="PANTHER" id="PTHR31297">
    <property type="entry name" value="GLUCAN ENDO-1,6-BETA-GLUCOSIDASE B"/>
    <property type="match status" value="1"/>
</dbReference>
<comment type="caution">
    <text evidence="13">The sequence shown here is derived from an EMBL/GenBank/DDBJ whole genome shotgun (WGS) entry which is preliminary data.</text>
</comment>
<organism evidence="13 14">
    <name type="scientific">Myxozyma melibiosi</name>
    <dbReference type="NCBI Taxonomy" id="54550"/>
    <lineage>
        <taxon>Eukaryota</taxon>
        <taxon>Fungi</taxon>
        <taxon>Dikarya</taxon>
        <taxon>Ascomycota</taxon>
        <taxon>Saccharomycotina</taxon>
        <taxon>Lipomycetes</taxon>
        <taxon>Lipomycetales</taxon>
        <taxon>Lipomycetaceae</taxon>
        <taxon>Myxozyma</taxon>
    </lineage>
</organism>
<dbReference type="InterPro" id="IPR017853">
    <property type="entry name" value="GH"/>
</dbReference>
<sequence>MILARILPLVACLVLAVASPAPARRWLNFGYGLGEKVRGVNIGGWLVLEPYINLSLFEQFGDSNGPVDEYHFCQTLGKDAAYSQLSQHWASWITQDDFTQIAAAGLNHVRIPIGYWAFTLLDSDPYVQGQVQYLEQGLQWAREAGLKVWIDIHGMPGSQNGFDNSGQRDVLTWTSDVSNYQLSQQIVANVIKTYSASEWNDVVVAIQPVNEPLASNGVIDINMVKDYYGYSYEQLRTESGSDIVLAIHDGFMGTTYWNDFMTYPDFYNVILDHHAYQVFSAGELSRSIDDHISSACGEGTNIQGTTLWTVTGEWSAALTDCAKWLNGYGRGARYEGQYDGSPYYGSCTGKSDITTWSDDDKANTRKYIEAQMDAYEQGLGWIFWCWKTEGALEWDFQALIANGLVPQPLDSRTYPNQCGF</sequence>
<dbReference type="PANTHER" id="PTHR31297:SF1">
    <property type="entry name" value="GLUCAN 1,3-BETA-GLUCOSIDASE I_II-RELATED"/>
    <property type="match status" value="1"/>
</dbReference>
<evidence type="ECO:0000256" key="5">
    <source>
        <dbReference type="ARBA" id="ARBA00022801"/>
    </source>
</evidence>
<feature type="chain" id="PRO_5045206216" description="glucan 1,3-beta-glucosidase" evidence="11">
    <location>
        <begin position="24"/>
        <end position="420"/>
    </location>
</feature>
<comment type="subcellular location">
    <subcellularLocation>
        <location evidence="1">Secreted</location>
    </subcellularLocation>
</comment>
<feature type="domain" description="Glycoside hydrolase family 5" evidence="12">
    <location>
        <begin position="77"/>
        <end position="387"/>
    </location>
</feature>
<evidence type="ECO:0000259" key="12">
    <source>
        <dbReference type="Pfam" id="PF00150"/>
    </source>
</evidence>